<dbReference type="Proteomes" id="UP000253345">
    <property type="component" value="Unassembled WGS sequence"/>
</dbReference>
<dbReference type="AlphaFoldDB" id="A0A368Z5S1"/>
<sequence length="36" mass="3877">MIVEFTAAAEADLERITVLHVLNGAMDVESILFSNG</sequence>
<dbReference type="EMBL" id="QPJL01000003">
    <property type="protein sequence ID" value="RCW87128.1"/>
    <property type="molecule type" value="Genomic_DNA"/>
</dbReference>
<comment type="caution">
    <text evidence="1">The sequence shown here is derived from an EMBL/GenBank/DDBJ whole genome shotgun (WGS) entry which is preliminary data.</text>
</comment>
<evidence type="ECO:0000313" key="2">
    <source>
        <dbReference type="Proteomes" id="UP000253345"/>
    </source>
</evidence>
<accession>A0A368Z5S1</accession>
<reference evidence="1 2" key="1">
    <citation type="submission" date="2018-07" db="EMBL/GenBank/DDBJ databases">
        <title>Genomic Encyclopedia of Type Strains, Phase III (KMG-III): the genomes of soil and plant-associated and newly described type strains.</title>
        <authorList>
            <person name="Whitman W."/>
        </authorList>
    </citation>
    <scope>NUCLEOTIDE SEQUENCE [LARGE SCALE GENOMIC DNA]</scope>
    <source>
        <strain evidence="1 2">CECT 8525</strain>
    </source>
</reference>
<proteinExistence type="predicted"/>
<organism evidence="1 2">
    <name type="scientific">Paracoccus lutimaris</name>
    <dbReference type="NCBI Taxonomy" id="1490030"/>
    <lineage>
        <taxon>Bacteria</taxon>
        <taxon>Pseudomonadati</taxon>
        <taxon>Pseudomonadota</taxon>
        <taxon>Alphaproteobacteria</taxon>
        <taxon>Rhodobacterales</taxon>
        <taxon>Paracoccaceae</taxon>
        <taxon>Paracoccus</taxon>
    </lineage>
</organism>
<gene>
    <name evidence="1" type="ORF">DFP89_103132</name>
</gene>
<evidence type="ECO:0000313" key="1">
    <source>
        <dbReference type="EMBL" id="RCW87128.1"/>
    </source>
</evidence>
<name>A0A368Z5S1_9RHOB</name>
<protein>
    <submittedName>
        <fullName evidence="1">Uncharacterized protein</fullName>
    </submittedName>
</protein>
<keyword evidence="2" id="KW-1185">Reference proteome</keyword>